<feature type="region of interest" description="Disordered" evidence="1">
    <location>
        <begin position="24"/>
        <end position="46"/>
    </location>
</feature>
<protein>
    <submittedName>
        <fullName evidence="2">Uncharacterized protein</fullName>
    </submittedName>
</protein>
<name>I2PYD9_9BACT</name>
<dbReference type="STRING" id="596152.DesU5LDRAFT_0844"/>
<evidence type="ECO:0000313" key="2">
    <source>
        <dbReference type="EMBL" id="EIG52545.1"/>
    </source>
</evidence>
<accession>I2PYD9</accession>
<dbReference type="EMBL" id="JH600068">
    <property type="protein sequence ID" value="EIG52545.1"/>
    <property type="molecule type" value="Genomic_DNA"/>
</dbReference>
<proteinExistence type="predicted"/>
<reference evidence="2" key="1">
    <citation type="submission" date="2011-11" db="EMBL/GenBank/DDBJ databases">
        <title>Improved High-Quality Draft sequence of Desulfovibrio sp. U5L.</title>
        <authorList>
            <consortium name="US DOE Joint Genome Institute"/>
            <person name="Lucas S."/>
            <person name="Han J."/>
            <person name="Lapidus A."/>
            <person name="Cheng J.-F."/>
            <person name="Goodwin L."/>
            <person name="Pitluck S."/>
            <person name="Peters L."/>
            <person name="Ovchinnikova G."/>
            <person name="Held B."/>
            <person name="Detter J.C."/>
            <person name="Han C."/>
            <person name="Tapia R."/>
            <person name="Land M."/>
            <person name="Hauser L."/>
            <person name="Kyrpides N."/>
            <person name="Ivanova N."/>
            <person name="Pagani I."/>
            <person name="Gabster J."/>
            <person name="Walker C."/>
            <person name="Stolyar S."/>
            <person name="Stahl D."/>
            <person name="Arkin A."/>
            <person name="Dehal P."/>
            <person name="Hazen T."/>
            <person name="Woyke T."/>
        </authorList>
    </citation>
    <scope>NUCLEOTIDE SEQUENCE [LARGE SCALE GENOMIC DNA]</scope>
    <source>
        <strain evidence="2">U5L</strain>
    </source>
</reference>
<evidence type="ECO:0000256" key="1">
    <source>
        <dbReference type="SAM" id="MobiDB-lite"/>
    </source>
</evidence>
<dbReference type="AlphaFoldDB" id="I2PYD9"/>
<dbReference type="HOGENOM" id="CLU_1406787_0_0_7"/>
<gene>
    <name evidence="2" type="ORF">DesU5LDRAFT_0844</name>
</gene>
<sequence length="193" mass="21638">MGKRVEGWSWSVVRRCGRDWPADTGCKASQHGRPIPATQARRPEEPGEFRGILRSRFLRKSPEHLSTLQELQGYDTFARHMEVLQRTTRRFAAGALLAECGPRAGWLCSQCRGPHSANNSRSTATRRCLPSSRTALPGRLSGRLHRFSRPSTPFGRVREGVTPSRPPEASCRLLLSHRSLSLPLHTPCDRHPS</sequence>
<organism evidence="2">
    <name type="scientific">Desulfovibrio sp. U5L</name>
    <dbReference type="NCBI Taxonomy" id="596152"/>
    <lineage>
        <taxon>Bacteria</taxon>
        <taxon>Pseudomonadati</taxon>
        <taxon>Thermodesulfobacteriota</taxon>
        <taxon>Desulfovibrionia</taxon>
        <taxon>Desulfovibrionales</taxon>
        <taxon>Desulfovibrionaceae</taxon>
        <taxon>Desulfovibrio</taxon>
    </lineage>
</organism>